<name>A0A8J6LJ64_9FIRM</name>
<dbReference type="GO" id="GO:2000143">
    <property type="term" value="P:negative regulation of DNA-templated transcription initiation"/>
    <property type="evidence" value="ECO:0007669"/>
    <property type="project" value="TreeGrafter"/>
</dbReference>
<dbReference type="InterPro" id="IPR007159">
    <property type="entry name" value="SpoVT-AbrB_dom"/>
</dbReference>
<keyword evidence="5 7" id="KW-0238">DNA-binding</keyword>
<organism evidence="9 10">
    <name type="scientific">Capillibacterium thermochitinicola</name>
    <dbReference type="NCBI Taxonomy" id="2699427"/>
    <lineage>
        <taxon>Bacteria</taxon>
        <taxon>Bacillati</taxon>
        <taxon>Bacillota</taxon>
        <taxon>Capillibacterium</taxon>
    </lineage>
</organism>
<keyword evidence="3" id="KW-0677">Repeat</keyword>
<dbReference type="InterPro" id="IPR035644">
    <property type="entry name" value="MraZ_C"/>
</dbReference>
<dbReference type="CDD" id="cd16321">
    <property type="entry name" value="MraZ_C"/>
    <property type="match status" value="1"/>
</dbReference>
<dbReference type="InterPro" id="IPR020603">
    <property type="entry name" value="MraZ_dom"/>
</dbReference>
<dbReference type="PROSITE" id="PS51740">
    <property type="entry name" value="SPOVT_ABRB"/>
    <property type="match status" value="2"/>
</dbReference>
<dbReference type="InterPro" id="IPR035642">
    <property type="entry name" value="MraZ_N"/>
</dbReference>
<evidence type="ECO:0000256" key="5">
    <source>
        <dbReference type="ARBA" id="ARBA00023125"/>
    </source>
</evidence>
<dbReference type="CDD" id="cd16320">
    <property type="entry name" value="MraZ_N"/>
    <property type="match status" value="1"/>
</dbReference>
<dbReference type="InterPro" id="IPR038619">
    <property type="entry name" value="MraZ_sf"/>
</dbReference>
<sequence length="143" mass="16543">MFMGEYQHSLDDKGRLIIPAKLREGLGEKFILTRGLDRSLFVYPLSEWETIEERMRSLPTTQADARAFVRMFFSGAVECEPDKQWRISIPPHLRAYAQIDKDLYILGVSTRIEIWAREVWEAYAAQAEESYETLAEKIVGIGI</sequence>
<dbReference type="Gene3D" id="3.40.1550.20">
    <property type="entry name" value="Transcriptional regulator MraZ domain"/>
    <property type="match status" value="1"/>
</dbReference>
<dbReference type="FunFam" id="3.40.1550.20:FF:000002">
    <property type="entry name" value="Transcriptional regulator MraZ"/>
    <property type="match status" value="1"/>
</dbReference>
<comment type="subunit">
    <text evidence="7">Forms oligomers.</text>
</comment>
<evidence type="ECO:0000256" key="6">
    <source>
        <dbReference type="ARBA" id="ARBA00023163"/>
    </source>
</evidence>
<dbReference type="InterPro" id="IPR003444">
    <property type="entry name" value="MraZ"/>
</dbReference>
<reference evidence="9" key="1">
    <citation type="submission" date="2020-06" db="EMBL/GenBank/DDBJ databases">
        <title>Novel chitinolytic bacterium.</title>
        <authorList>
            <person name="Ungkulpasvich U."/>
            <person name="Kosugi A."/>
            <person name="Uke A."/>
        </authorList>
    </citation>
    <scope>NUCLEOTIDE SEQUENCE</scope>
    <source>
        <strain evidence="9">UUS1-1</strain>
    </source>
</reference>
<dbReference type="Proteomes" id="UP000657177">
    <property type="component" value="Unassembled WGS sequence"/>
</dbReference>
<evidence type="ECO:0000256" key="4">
    <source>
        <dbReference type="ARBA" id="ARBA00023015"/>
    </source>
</evidence>
<dbReference type="PANTHER" id="PTHR34701:SF1">
    <property type="entry name" value="TRANSCRIPTIONAL REGULATOR MRAZ"/>
    <property type="match status" value="1"/>
</dbReference>
<comment type="similarity">
    <text evidence="7">Belongs to the MraZ family.</text>
</comment>
<keyword evidence="10" id="KW-1185">Reference proteome</keyword>
<keyword evidence="4 7" id="KW-0805">Transcription regulation</keyword>
<comment type="subcellular location">
    <subcellularLocation>
        <location evidence="7">Cytoplasm</location>
        <location evidence="7">Nucleoid</location>
    </subcellularLocation>
</comment>
<dbReference type="GO" id="GO:0003700">
    <property type="term" value="F:DNA-binding transcription factor activity"/>
    <property type="evidence" value="ECO:0007669"/>
    <property type="project" value="UniProtKB-UniRule"/>
</dbReference>
<keyword evidence="2 7" id="KW-0963">Cytoplasm</keyword>
<feature type="domain" description="SpoVT-AbrB" evidence="8">
    <location>
        <begin position="5"/>
        <end position="47"/>
    </location>
</feature>
<dbReference type="GO" id="GO:0005737">
    <property type="term" value="C:cytoplasm"/>
    <property type="evidence" value="ECO:0007669"/>
    <property type="project" value="UniProtKB-UniRule"/>
</dbReference>
<dbReference type="GO" id="GO:0009295">
    <property type="term" value="C:nucleoid"/>
    <property type="evidence" value="ECO:0007669"/>
    <property type="project" value="UniProtKB-SubCell"/>
</dbReference>
<evidence type="ECO:0000313" key="10">
    <source>
        <dbReference type="Proteomes" id="UP000657177"/>
    </source>
</evidence>
<accession>A0A8J6LJ64</accession>
<dbReference type="InterPro" id="IPR037914">
    <property type="entry name" value="SpoVT-AbrB_sf"/>
</dbReference>
<feature type="domain" description="SpoVT-AbrB" evidence="8">
    <location>
        <begin position="76"/>
        <end position="119"/>
    </location>
</feature>
<dbReference type="GO" id="GO:0000976">
    <property type="term" value="F:transcription cis-regulatory region binding"/>
    <property type="evidence" value="ECO:0007669"/>
    <property type="project" value="TreeGrafter"/>
</dbReference>
<proteinExistence type="inferred from homology"/>
<dbReference type="Pfam" id="PF02381">
    <property type="entry name" value="MraZ"/>
    <property type="match status" value="2"/>
</dbReference>
<keyword evidence="6 7" id="KW-0804">Transcription</keyword>
<dbReference type="PANTHER" id="PTHR34701">
    <property type="entry name" value="TRANSCRIPTIONAL REGULATOR MRAZ"/>
    <property type="match status" value="1"/>
</dbReference>
<dbReference type="EMBL" id="JAAKDE010000016">
    <property type="protein sequence ID" value="MBA2133625.1"/>
    <property type="molecule type" value="Genomic_DNA"/>
</dbReference>
<evidence type="ECO:0000256" key="2">
    <source>
        <dbReference type="ARBA" id="ARBA00022490"/>
    </source>
</evidence>
<evidence type="ECO:0000313" key="9">
    <source>
        <dbReference type="EMBL" id="MBA2133625.1"/>
    </source>
</evidence>
<evidence type="ECO:0000256" key="7">
    <source>
        <dbReference type="HAMAP-Rule" id="MF_01008"/>
    </source>
</evidence>
<evidence type="ECO:0000256" key="3">
    <source>
        <dbReference type="ARBA" id="ARBA00022737"/>
    </source>
</evidence>
<evidence type="ECO:0000259" key="8">
    <source>
        <dbReference type="PROSITE" id="PS51740"/>
    </source>
</evidence>
<dbReference type="NCBIfam" id="TIGR00242">
    <property type="entry name" value="division/cell wall cluster transcriptional repressor MraZ"/>
    <property type="match status" value="1"/>
</dbReference>
<dbReference type="SUPFAM" id="SSF89447">
    <property type="entry name" value="AbrB/MazE/MraZ-like"/>
    <property type="match status" value="1"/>
</dbReference>
<dbReference type="AlphaFoldDB" id="A0A8J6LJ64"/>
<dbReference type="RefSeq" id="WP_181340092.1">
    <property type="nucleotide sequence ID" value="NZ_JAAKDE010000016.1"/>
</dbReference>
<gene>
    <name evidence="7 9" type="primary">mraZ</name>
    <name evidence="9" type="ORF">G5B42_08755</name>
</gene>
<comment type="caution">
    <text evidence="9">The sequence shown here is derived from an EMBL/GenBank/DDBJ whole genome shotgun (WGS) entry which is preliminary data.</text>
</comment>
<evidence type="ECO:0000256" key="1">
    <source>
        <dbReference type="ARBA" id="ARBA00013860"/>
    </source>
</evidence>
<protein>
    <recommendedName>
        <fullName evidence="1 7">Transcriptional regulator MraZ</fullName>
    </recommendedName>
</protein>
<dbReference type="HAMAP" id="MF_01008">
    <property type="entry name" value="MraZ"/>
    <property type="match status" value="1"/>
</dbReference>